<protein>
    <submittedName>
        <fullName evidence="1">Uncharacterized protein</fullName>
    </submittedName>
</protein>
<accession>A0A0G0VP85</accession>
<evidence type="ECO:0000313" key="2">
    <source>
        <dbReference type="Proteomes" id="UP000033947"/>
    </source>
</evidence>
<dbReference type="AlphaFoldDB" id="A0A0G0VP85"/>
<organism evidence="1 2">
    <name type="scientific">candidate division WWE3 bacterium GW2011_GWC2_41_23</name>
    <dbReference type="NCBI Taxonomy" id="1619123"/>
    <lineage>
        <taxon>Bacteria</taxon>
        <taxon>Katanobacteria</taxon>
    </lineage>
</organism>
<name>A0A0G0VP85_UNCKA</name>
<sequence>MVLISLKEPINKSIGLYQVTYCPPLYCSLNNGRQRMITVIRTLSNLGFKKLKLTRIYHYYIPEVLMSYSG</sequence>
<comment type="caution">
    <text evidence="1">The sequence shown here is derived from an EMBL/GenBank/DDBJ whole genome shotgun (WGS) entry which is preliminary data.</text>
</comment>
<dbReference type="Proteomes" id="UP000033947">
    <property type="component" value="Unassembled WGS sequence"/>
</dbReference>
<proteinExistence type="predicted"/>
<reference evidence="1 2" key="1">
    <citation type="journal article" date="2015" name="Nature">
        <title>rRNA introns, odd ribosomes, and small enigmatic genomes across a large radiation of phyla.</title>
        <authorList>
            <person name="Brown C.T."/>
            <person name="Hug L.A."/>
            <person name="Thomas B.C."/>
            <person name="Sharon I."/>
            <person name="Castelle C.J."/>
            <person name="Singh A."/>
            <person name="Wilkins M.J."/>
            <person name="Williams K.H."/>
            <person name="Banfield J.F."/>
        </authorList>
    </citation>
    <scope>NUCLEOTIDE SEQUENCE [LARGE SCALE GENOMIC DNA]</scope>
</reference>
<evidence type="ECO:0000313" key="1">
    <source>
        <dbReference type="EMBL" id="KKS02724.1"/>
    </source>
</evidence>
<gene>
    <name evidence="1" type="ORF">UU55_C0012G0047</name>
</gene>
<dbReference type="EMBL" id="LCBB01000012">
    <property type="protein sequence ID" value="KKS02724.1"/>
    <property type="molecule type" value="Genomic_DNA"/>
</dbReference>